<dbReference type="AlphaFoldDB" id="A0A1B1K7J7"/>
<name>A0A1B1K7J7_RHOOP</name>
<sequence length="35" mass="4215">MMGLLPDLFLANSLEEGVWPLILEWNNFVRWWNPL</sequence>
<evidence type="ECO:0000313" key="1">
    <source>
        <dbReference type="EMBL" id="ANS28595.1"/>
    </source>
</evidence>
<gene>
    <name evidence="1" type="ORF">R1CP_19565</name>
</gene>
<evidence type="ECO:0000313" key="2">
    <source>
        <dbReference type="Proteomes" id="UP000186108"/>
    </source>
</evidence>
<dbReference type="Proteomes" id="UP000186108">
    <property type="component" value="Chromosome"/>
</dbReference>
<organism evidence="1 2">
    <name type="scientific">Rhodococcus opacus</name>
    <name type="common">Nocardia opaca</name>
    <dbReference type="NCBI Taxonomy" id="37919"/>
    <lineage>
        <taxon>Bacteria</taxon>
        <taxon>Bacillati</taxon>
        <taxon>Actinomycetota</taxon>
        <taxon>Actinomycetes</taxon>
        <taxon>Mycobacteriales</taxon>
        <taxon>Nocardiaceae</taxon>
        <taxon>Rhodococcus</taxon>
    </lineage>
</organism>
<protein>
    <submittedName>
        <fullName evidence="1">Uncharacterized protein</fullName>
    </submittedName>
</protein>
<proteinExistence type="predicted"/>
<accession>A0A1B1K7J7</accession>
<reference evidence="1 2" key="1">
    <citation type="submission" date="2014-07" db="EMBL/GenBank/DDBJ databases">
        <authorList>
            <person name="Zhang J.E."/>
            <person name="Yang H."/>
            <person name="Guo J."/>
            <person name="Deng Z."/>
            <person name="Luo H."/>
            <person name="Luo M."/>
            <person name="Zhao B."/>
        </authorList>
    </citation>
    <scope>NUCLEOTIDE SEQUENCE [LARGE SCALE GENOMIC DNA]</scope>
    <source>
        <strain evidence="1 2">1CP</strain>
    </source>
</reference>
<dbReference type="EMBL" id="CP009111">
    <property type="protein sequence ID" value="ANS28595.1"/>
    <property type="molecule type" value="Genomic_DNA"/>
</dbReference>